<protein>
    <submittedName>
        <fullName evidence="2">Uncharacterized protein</fullName>
    </submittedName>
</protein>
<dbReference type="Proteomes" id="UP000020077">
    <property type="component" value="Unassembled WGS sequence"/>
</dbReference>
<evidence type="ECO:0000313" key="3">
    <source>
        <dbReference type="Proteomes" id="UP000020077"/>
    </source>
</evidence>
<sequence>MKPENPSVLPSMPESSTSMTSSEAASMVFVLSRSAISPGETCRCANSLVSAVSFSCSSARCFCNAEAVSDLRLASARTHSESVVISISKTRVQIPRLRAVASS</sequence>
<gene>
    <name evidence="2" type="ORF">AW09_000644</name>
</gene>
<feature type="region of interest" description="Disordered" evidence="1">
    <location>
        <begin position="1"/>
        <end position="21"/>
    </location>
</feature>
<organism evidence="2 3">
    <name type="scientific">Candidatus Accumulibacter phosphatis</name>
    <dbReference type="NCBI Taxonomy" id="327160"/>
    <lineage>
        <taxon>Bacteria</taxon>
        <taxon>Pseudomonadati</taxon>
        <taxon>Pseudomonadota</taxon>
        <taxon>Betaproteobacteria</taxon>
        <taxon>Candidatus Accumulibacter</taxon>
    </lineage>
</organism>
<comment type="caution">
    <text evidence="2">The sequence shown here is derived from an EMBL/GenBank/DDBJ whole genome shotgun (WGS) entry which is preliminary data.</text>
</comment>
<proteinExistence type="predicted"/>
<name>A0A080LZ73_9PROT</name>
<reference evidence="2 3" key="1">
    <citation type="submission" date="2014-02" db="EMBL/GenBank/DDBJ databases">
        <title>Expanding our view of genomic diversity in Candidatus Accumulibacter clades.</title>
        <authorList>
            <person name="Skennerton C.T."/>
            <person name="Barr J.J."/>
            <person name="Slater F.R."/>
            <person name="Bond P.L."/>
            <person name="Tyson G.W."/>
        </authorList>
    </citation>
    <scope>NUCLEOTIDE SEQUENCE [LARGE SCALE GENOMIC DNA]</scope>
    <source>
        <strain evidence="3">BA-91</strain>
    </source>
</reference>
<evidence type="ECO:0000256" key="1">
    <source>
        <dbReference type="SAM" id="MobiDB-lite"/>
    </source>
</evidence>
<evidence type="ECO:0000313" key="2">
    <source>
        <dbReference type="EMBL" id="KFB74081.1"/>
    </source>
</evidence>
<feature type="compositionally biased region" description="Low complexity" evidence="1">
    <location>
        <begin position="10"/>
        <end position="21"/>
    </location>
</feature>
<accession>A0A080LZ73</accession>
<dbReference type="AlphaFoldDB" id="A0A080LZ73"/>
<dbReference type="EMBL" id="JDVG02000109">
    <property type="protein sequence ID" value="KFB74081.1"/>
    <property type="molecule type" value="Genomic_DNA"/>
</dbReference>